<keyword evidence="1" id="KW-0472">Membrane</keyword>
<gene>
    <name evidence="3" type="ORF">GTQ38_18085</name>
</gene>
<dbReference type="InterPro" id="IPR025698">
    <property type="entry name" value="2TM_dom"/>
</dbReference>
<dbReference type="EMBL" id="WXYO01000008">
    <property type="protein sequence ID" value="NAS13927.1"/>
    <property type="molecule type" value="Genomic_DNA"/>
</dbReference>
<dbReference type="AlphaFoldDB" id="A0A6L9EGP6"/>
<keyword evidence="1" id="KW-0812">Transmembrane</keyword>
<sequence length="129" mass="15596">MFSKQKKNAKIDPEQHELLEYAQKRVRQKKSLFIHFVLFLIGSVFLVLINKILKYGEQYDWFAWAIIFWGFLFVVHLFNVFVTQKFMGAAWERKEREKLVRKQREKIASIQKEIETEFPLSNVNKKKDL</sequence>
<dbReference type="RefSeq" id="WP_161436967.1">
    <property type="nucleotide sequence ID" value="NZ_WXYO01000008.1"/>
</dbReference>
<evidence type="ECO:0000313" key="4">
    <source>
        <dbReference type="Proteomes" id="UP000475249"/>
    </source>
</evidence>
<protein>
    <recommendedName>
        <fullName evidence="2">2TM domain-containing protein</fullName>
    </recommendedName>
</protein>
<dbReference type="Proteomes" id="UP000475249">
    <property type="component" value="Unassembled WGS sequence"/>
</dbReference>
<comment type="caution">
    <text evidence="3">The sequence shown here is derived from an EMBL/GenBank/DDBJ whole genome shotgun (WGS) entry which is preliminary data.</text>
</comment>
<feature type="domain" description="2TM" evidence="2">
    <location>
        <begin position="20"/>
        <end position="100"/>
    </location>
</feature>
<accession>A0A6L9EGP6</accession>
<proteinExistence type="predicted"/>
<keyword evidence="1" id="KW-1133">Transmembrane helix</keyword>
<evidence type="ECO:0000259" key="2">
    <source>
        <dbReference type="Pfam" id="PF13239"/>
    </source>
</evidence>
<keyword evidence="4" id="KW-1185">Reference proteome</keyword>
<feature type="transmembrane region" description="Helical" evidence="1">
    <location>
        <begin position="61"/>
        <end position="82"/>
    </location>
</feature>
<organism evidence="3 4">
    <name type="scientific">Poritiphilus flavus</name>
    <dbReference type="NCBI Taxonomy" id="2697053"/>
    <lineage>
        <taxon>Bacteria</taxon>
        <taxon>Pseudomonadati</taxon>
        <taxon>Bacteroidota</taxon>
        <taxon>Flavobacteriia</taxon>
        <taxon>Flavobacteriales</taxon>
        <taxon>Flavobacteriaceae</taxon>
        <taxon>Poritiphilus</taxon>
    </lineage>
</organism>
<evidence type="ECO:0000313" key="3">
    <source>
        <dbReference type="EMBL" id="NAS13927.1"/>
    </source>
</evidence>
<feature type="transmembrane region" description="Helical" evidence="1">
    <location>
        <begin position="32"/>
        <end position="49"/>
    </location>
</feature>
<reference evidence="3 4" key="1">
    <citation type="submission" date="2020-01" db="EMBL/GenBank/DDBJ databases">
        <title>Bacteria diversity of Porities sp.</title>
        <authorList>
            <person name="Wang G."/>
        </authorList>
    </citation>
    <scope>NUCLEOTIDE SEQUENCE [LARGE SCALE GENOMIC DNA]</scope>
    <source>
        <strain evidence="3 4">R33</strain>
    </source>
</reference>
<evidence type="ECO:0000256" key="1">
    <source>
        <dbReference type="SAM" id="Phobius"/>
    </source>
</evidence>
<name>A0A6L9EGP6_9FLAO</name>
<dbReference type="Pfam" id="PF13239">
    <property type="entry name" value="2TM"/>
    <property type="match status" value="1"/>
</dbReference>